<protein>
    <submittedName>
        <fullName evidence="2">Heavy metal transporter</fullName>
    </submittedName>
</protein>
<dbReference type="SUPFAM" id="SSF55008">
    <property type="entry name" value="HMA, heavy metal-associated domain"/>
    <property type="match status" value="1"/>
</dbReference>
<dbReference type="AlphaFoldDB" id="A0A2M9G0H1"/>
<name>A0A2M9G0H1_9PROT</name>
<proteinExistence type="predicted"/>
<dbReference type="RefSeq" id="WP_109793973.1">
    <property type="nucleotide sequence ID" value="NZ_PHIG01000035.1"/>
</dbReference>
<evidence type="ECO:0000259" key="1">
    <source>
        <dbReference type="PROSITE" id="PS50846"/>
    </source>
</evidence>
<dbReference type="InterPro" id="IPR036163">
    <property type="entry name" value="HMA_dom_sf"/>
</dbReference>
<dbReference type="EMBL" id="PHIG01000035">
    <property type="protein sequence ID" value="PJK29203.1"/>
    <property type="molecule type" value="Genomic_DNA"/>
</dbReference>
<dbReference type="CDD" id="cd00371">
    <property type="entry name" value="HMA"/>
    <property type="match status" value="1"/>
</dbReference>
<dbReference type="PROSITE" id="PS50846">
    <property type="entry name" value="HMA_2"/>
    <property type="match status" value="1"/>
</dbReference>
<dbReference type="Proteomes" id="UP000229498">
    <property type="component" value="Unassembled WGS sequence"/>
</dbReference>
<evidence type="ECO:0000313" key="2">
    <source>
        <dbReference type="EMBL" id="PJK29203.1"/>
    </source>
</evidence>
<dbReference type="InterPro" id="IPR001802">
    <property type="entry name" value="MerP/CopZ"/>
</dbReference>
<evidence type="ECO:0000313" key="3">
    <source>
        <dbReference type="Proteomes" id="UP000229498"/>
    </source>
</evidence>
<dbReference type="OrthoDB" id="7205933at2"/>
<keyword evidence="3" id="KW-1185">Reference proteome</keyword>
<sequence>MKRPLIVATAVAILGIGASLFLVPQSQVNAQSTNVATETATAIFAIENMTCALCPITVRKAMEGVEGVRSVQTDLEARTATAVFDPNITSAADIAAASTNAGYPARSKP</sequence>
<reference evidence="2 3" key="1">
    <citation type="submission" date="2017-11" db="EMBL/GenBank/DDBJ databases">
        <title>Draft genome sequence of Rhizobiales bacterium SY3-13.</title>
        <authorList>
            <person name="Sun C."/>
        </authorList>
    </citation>
    <scope>NUCLEOTIDE SEQUENCE [LARGE SCALE GENOMIC DNA]</scope>
    <source>
        <strain evidence="2 3">SY3-13</strain>
    </source>
</reference>
<dbReference type="Gene3D" id="3.30.70.100">
    <property type="match status" value="1"/>
</dbReference>
<accession>A0A2M9G0H1</accession>
<comment type="caution">
    <text evidence="2">The sequence shown here is derived from an EMBL/GenBank/DDBJ whole genome shotgun (WGS) entry which is preliminary data.</text>
</comment>
<organism evidence="2 3">
    <name type="scientific">Minwuia thermotolerans</name>
    <dbReference type="NCBI Taxonomy" id="2056226"/>
    <lineage>
        <taxon>Bacteria</taxon>
        <taxon>Pseudomonadati</taxon>
        <taxon>Pseudomonadota</taxon>
        <taxon>Alphaproteobacteria</taxon>
        <taxon>Minwuiales</taxon>
        <taxon>Minwuiaceae</taxon>
        <taxon>Minwuia</taxon>
    </lineage>
</organism>
<dbReference type="PRINTS" id="PR00946">
    <property type="entry name" value="HGSCAVENGER"/>
</dbReference>
<feature type="domain" description="HMA" evidence="1">
    <location>
        <begin position="40"/>
        <end position="106"/>
    </location>
</feature>
<gene>
    <name evidence="2" type="ORF">CVT23_13005</name>
</gene>
<dbReference type="GO" id="GO:0046872">
    <property type="term" value="F:metal ion binding"/>
    <property type="evidence" value="ECO:0007669"/>
    <property type="project" value="InterPro"/>
</dbReference>
<dbReference type="InterPro" id="IPR006121">
    <property type="entry name" value="HMA_dom"/>
</dbReference>
<dbReference type="Pfam" id="PF00403">
    <property type="entry name" value="HMA"/>
    <property type="match status" value="1"/>
</dbReference>